<dbReference type="eggNOG" id="ENOG50335XV">
    <property type="taxonomic scope" value="Bacteria"/>
</dbReference>
<dbReference type="RefSeq" id="WP_043507524.1">
    <property type="nucleotide sequence ID" value="NZ_CP009439.1"/>
</dbReference>
<dbReference type="AlphaFoldDB" id="A0A089XMS0"/>
<name>A0A089XMS0_STRGA</name>
<evidence type="ECO:0000313" key="1">
    <source>
        <dbReference type="EMBL" id="AIS02520.1"/>
    </source>
</evidence>
<keyword evidence="2" id="KW-1185">Reference proteome</keyword>
<reference evidence="2" key="1">
    <citation type="journal article" date="2015" name="J. Biotechnol.">
        <title>Complete genome sequence of the actinobacterium Streptomyces glaucescens GLA.O (DSM 40922) consisting of a linear chromosome and one linear plasmid.</title>
        <authorList>
            <person name="Ortseifen V."/>
            <person name="Winkler A."/>
            <person name="Albersmeier A."/>
            <person name="Wendler S."/>
            <person name="Puhler A."/>
            <person name="Kalinowski J."/>
            <person name="Ruckert C."/>
        </authorList>
    </citation>
    <scope>NUCLEOTIDE SEQUENCE [LARGE SCALE GENOMIC DNA]</scope>
    <source>
        <strain evidence="2">DSM 40922 / GLA O</strain>
        <plasmid evidence="2">pSglau1</plasmid>
    </source>
</reference>
<gene>
    <name evidence="1" type="ORF">SGLAU_32950</name>
</gene>
<proteinExistence type="predicted"/>
<sequence length="415" mass="45221">MLPHIGLYYPYIHFRDESWLKTAALYWRELARVVPEGYRLSDSRTARVLAEELDFVRDVGPTTTARQVAPMFFDLLDRHADALRAAGYGVSESWEERNIHAATTSFNPTSPRSLMPLSGNSRSTGLRQAGAAASYREEFTPELREALLATGLATDIRRTPGIWARRSLADGRWVTMNAALAWVYKCAFVEALAAQGRYTPTTDQPDAHLASDGWDADRIAEVLLREPAPSLSPLLSASSADIVGLLAIRIAVPADLTDVPVEKIVTLRKNHRDEFAAFTSAVSETVDQLQQELAGTTLPEARERYLHMAVEQRFEAPLQALKAAMKGQGISTAYSAVNVKFEIPALAAAVGGAGALAGHPLLGGAVGAALTFANLRHTHVQQTKALKAQNPAAYLLAIQRGLTPTSLLRRITRFT</sequence>
<dbReference type="OrthoDB" id="9115306at2"/>
<organism evidence="1 2">
    <name type="scientific">Streptomyces glaucescens</name>
    <dbReference type="NCBI Taxonomy" id="1907"/>
    <lineage>
        <taxon>Bacteria</taxon>
        <taxon>Bacillati</taxon>
        <taxon>Actinomycetota</taxon>
        <taxon>Actinomycetes</taxon>
        <taxon>Kitasatosporales</taxon>
        <taxon>Streptomycetaceae</taxon>
        <taxon>Streptomyces</taxon>
    </lineage>
</organism>
<dbReference type="KEGG" id="sgu:SGLAU_32950"/>
<dbReference type="EMBL" id="CP009439">
    <property type="protein sequence ID" value="AIS02520.1"/>
    <property type="molecule type" value="Genomic_DNA"/>
</dbReference>
<protein>
    <submittedName>
        <fullName evidence="1">Uncharacterized protein</fullName>
    </submittedName>
</protein>
<dbReference type="HOGENOM" id="CLU_682984_0_0_11"/>
<accession>A0A089XMS0</accession>
<dbReference type="Proteomes" id="UP000029482">
    <property type="component" value="Plasmid pSglau1"/>
</dbReference>
<keyword evidence="1" id="KW-0614">Plasmid</keyword>
<dbReference type="InterPro" id="IPR046203">
    <property type="entry name" value="DUF6236"/>
</dbReference>
<evidence type="ECO:0000313" key="2">
    <source>
        <dbReference type="Proteomes" id="UP000029482"/>
    </source>
</evidence>
<geneLocation type="plasmid" evidence="1 2">
    <name>pSglau1</name>
</geneLocation>
<dbReference type="Pfam" id="PF19749">
    <property type="entry name" value="DUF6236"/>
    <property type="match status" value="1"/>
</dbReference>